<sequence length="59" mass="6583">MAQTWDAPVGSTLRRSVEAWAKRAGWQVVWTADDLDYPIEAALHFKGTLPEAIAQVFPL</sequence>
<accession>A0ABT6II06</accession>
<dbReference type="Gene3D" id="3.55.50.70">
    <property type="match status" value="1"/>
</dbReference>
<dbReference type="EMBL" id="JAPDIQ010000006">
    <property type="protein sequence ID" value="MDH4764103.1"/>
    <property type="molecule type" value="Genomic_DNA"/>
</dbReference>
<reference evidence="2 3" key="1">
    <citation type="submission" date="2022-10" db="EMBL/GenBank/DDBJ databases">
        <title>A novel Pseudomonas species, isolated from Passiflora incarnata leaves.</title>
        <authorList>
            <person name="Cueva-Yesquen L.G."/>
            <person name="Fantinatti-Garboggini F."/>
        </authorList>
    </citation>
    <scope>NUCLEOTIDE SEQUENCE [LARGE SCALE GENOMIC DNA]</scope>
    <source>
        <strain evidence="2 3">CBMAI 2609</strain>
    </source>
</reference>
<protein>
    <submittedName>
        <fullName evidence="2">Toxin co-regulated pilus biosynthesis Q family protein</fullName>
    </submittedName>
</protein>
<evidence type="ECO:0000313" key="3">
    <source>
        <dbReference type="Proteomes" id="UP001157461"/>
    </source>
</evidence>
<evidence type="ECO:0000259" key="1">
    <source>
        <dbReference type="Pfam" id="PF10671"/>
    </source>
</evidence>
<gene>
    <name evidence="2" type="ORF">OMP44_14475</name>
</gene>
<name>A0ABT6II06_9PSED</name>
<dbReference type="Pfam" id="PF10671">
    <property type="entry name" value="TcpQ"/>
    <property type="match status" value="1"/>
</dbReference>
<proteinExistence type="predicted"/>
<comment type="caution">
    <text evidence="2">The sequence shown here is derived from an EMBL/GenBank/DDBJ whole genome shotgun (WGS) entry which is preliminary data.</text>
</comment>
<dbReference type="InterPro" id="IPR018927">
    <property type="entry name" value="Pilus_synth_Q_C"/>
</dbReference>
<feature type="domain" description="Toxin co-regulated pilus biosynthesis protein Q C-terminal" evidence="1">
    <location>
        <begin position="3"/>
        <end position="57"/>
    </location>
</feature>
<keyword evidence="3" id="KW-1185">Reference proteome</keyword>
<dbReference type="Proteomes" id="UP001157461">
    <property type="component" value="Unassembled WGS sequence"/>
</dbReference>
<evidence type="ECO:0000313" key="2">
    <source>
        <dbReference type="EMBL" id="MDH4764103.1"/>
    </source>
</evidence>
<organism evidence="2 3">
    <name type="scientific">Pseudomonas flavocrustae</name>
    <dbReference type="NCBI Taxonomy" id="2991719"/>
    <lineage>
        <taxon>Bacteria</taxon>
        <taxon>Pseudomonadati</taxon>
        <taxon>Pseudomonadota</taxon>
        <taxon>Gammaproteobacteria</taxon>
        <taxon>Pseudomonadales</taxon>
        <taxon>Pseudomonadaceae</taxon>
        <taxon>Pseudomonas</taxon>
    </lineage>
</organism>